<keyword evidence="4" id="KW-1185">Reference proteome</keyword>
<feature type="compositionally biased region" description="Basic residues" evidence="1">
    <location>
        <begin position="209"/>
        <end position="224"/>
    </location>
</feature>
<evidence type="ECO:0000259" key="2">
    <source>
        <dbReference type="PROSITE" id="PS50200"/>
    </source>
</evidence>
<dbReference type="InterPro" id="IPR029071">
    <property type="entry name" value="Ubiquitin-like_domsf"/>
</dbReference>
<feature type="compositionally biased region" description="Basic and acidic residues" evidence="1">
    <location>
        <begin position="229"/>
        <end position="239"/>
    </location>
</feature>
<sequence>MLIPGNFQRRQALVVQLSWQKDDREGRFLLKSDQEALVTTNIFATDNENDPGQSFKRKLSKREKKELKKKRGEEAKKAKILGQPSSPQKLRKLERKLQEFQSSEGGADSGGTLKIFAETLKPEIPYKTLLVSMRDPTTHVVKEALEKYQMEKENPDDYCLVMVNIPPGGQNGGITLGKERVVHDEDNPLAIAATWPQQQGHVVFHLRRRANLPQYRKQKRRSKSPSRVPIDHTPEKRDR</sequence>
<dbReference type="Proteomes" id="UP001163046">
    <property type="component" value="Unassembled WGS sequence"/>
</dbReference>
<proteinExistence type="predicted"/>
<dbReference type="CDD" id="cd01781">
    <property type="entry name" value="RA2_Afadin"/>
    <property type="match status" value="1"/>
</dbReference>
<feature type="region of interest" description="Disordered" evidence="1">
    <location>
        <begin position="209"/>
        <end position="239"/>
    </location>
</feature>
<accession>A0A9X0A6X7</accession>
<evidence type="ECO:0000313" key="3">
    <source>
        <dbReference type="EMBL" id="KAJ7394253.1"/>
    </source>
</evidence>
<protein>
    <submittedName>
        <fullName evidence="3">Adherens junction organization</fullName>
    </submittedName>
</protein>
<dbReference type="GO" id="GO:0007165">
    <property type="term" value="P:signal transduction"/>
    <property type="evidence" value="ECO:0007669"/>
    <property type="project" value="InterPro"/>
</dbReference>
<dbReference type="OrthoDB" id="6260541at2759"/>
<dbReference type="GO" id="GO:0005911">
    <property type="term" value="C:cell-cell junction"/>
    <property type="evidence" value="ECO:0007669"/>
    <property type="project" value="InterPro"/>
</dbReference>
<gene>
    <name evidence="3" type="primary">MLLT4_3</name>
    <name evidence="3" type="ORF">OS493_000055</name>
</gene>
<organism evidence="3 4">
    <name type="scientific">Desmophyllum pertusum</name>
    <dbReference type="NCBI Taxonomy" id="174260"/>
    <lineage>
        <taxon>Eukaryota</taxon>
        <taxon>Metazoa</taxon>
        <taxon>Cnidaria</taxon>
        <taxon>Anthozoa</taxon>
        <taxon>Hexacorallia</taxon>
        <taxon>Scleractinia</taxon>
        <taxon>Caryophylliina</taxon>
        <taxon>Caryophylliidae</taxon>
        <taxon>Desmophyllum</taxon>
    </lineage>
</organism>
<comment type="caution">
    <text evidence="3">The sequence shown here is derived from an EMBL/GenBank/DDBJ whole genome shotgun (WGS) entry which is preliminary data.</text>
</comment>
<evidence type="ECO:0000256" key="1">
    <source>
        <dbReference type="SAM" id="MobiDB-lite"/>
    </source>
</evidence>
<dbReference type="AlphaFoldDB" id="A0A9X0A6X7"/>
<dbReference type="PANTHER" id="PTHR10398">
    <property type="entry name" value="AFADIN"/>
    <property type="match status" value="1"/>
</dbReference>
<dbReference type="InterPro" id="IPR028842">
    <property type="entry name" value="Afadin"/>
</dbReference>
<evidence type="ECO:0000313" key="4">
    <source>
        <dbReference type="Proteomes" id="UP001163046"/>
    </source>
</evidence>
<feature type="region of interest" description="Disordered" evidence="1">
    <location>
        <begin position="44"/>
        <end position="88"/>
    </location>
</feature>
<feature type="domain" description="Ras-associating" evidence="2">
    <location>
        <begin position="109"/>
        <end position="211"/>
    </location>
</feature>
<dbReference type="PROSITE" id="PS50200">
    <property type="entry name" value="RA"/>
    <property type="match status" value="1"/>
</dbReference>
<dbReference type="SMART" id="SM00314">
    <property type="entry name" value="RA"/>
    <property type="match status" value="1"/>
</dbReference>
<dbReference type="Gene3D" id="3.10.20.90">
    <property type="entry name" value="Phosphatidylinositol 3-kinase Catalytic Subunit, Chain A, domain 1"/>
    <property type="match status" value="1"/>
</dbReference>
<dbReference type="SUPFAM" id="SSF54236">
    <property type="entry name" value="Ubiquitin-like"/>
    <property type="match status" value="1"/>
</dbReference>
<dbReference type="PANTHER" id="PTHR10398:SF2">
    <property type="entry name" value="AFADIN"/>
    <property type="match status" value="1"/>
</dbReference>
<feature type="compositionally biased region" description="Basic and acidic residues" evidence="1">
    <location>
        <begin position="63"/>
        <end position="77"/>
    </location>
</feature>
<reference evidence="3" key="1">
    <citation type="submission" date="2023-01" db="EMBL/GenBank/DDBJ databases">
        <title>Genome assembly of the deep-sea coral Lophelia pertusa.</title>
        <authorList>
            <person name="Herrera S."/>
            <person name="Cordes E."/>
        </authorList>
    </citation>
    <scope>NUCLEOTIDE SEQUENCE</scope>
    <source>
        <strain evidence="3">USNM1676648</strain>
        <tissue evidence="3">Polyp</tissue>
    </source>
</reference>
<name>A0A9X0A6X7_9CNID</name>
<dbReference type="InterPro" id="IPR000159">
    <property type="entry name" value="RA_dom"/>
</dbReference>
<dbReference type="EMBL" id="MU825396">
    <property type="protein sequence ID" value="KAJ7394253.1"/>
    <property type="molecule type" value="Genomic_DNA"/>
</dbReference>
<dbReference type="Pfam" id="PF00788">
    <property type="entry name" value="RA"/>
    <property type="match status" value="1"/>
</dbReference>